<keyword evidence="4" id="KW-0597">Phosphoprotein</keyword>
<feature type="domain" description="C2 DOCK-type" evidence="10">
    <location>
        <begin position="427"/>
        <end position="609"/>
    </location>
</feature>
<evidence type="ECO:0000256" key="1">
    <source>
        <dbReference type="ARBA" id="ARBA00004496"/>
    </source>
</evidence>
<dbReference type="Pfam" id="PF16172">
    <property type="entry name" value="DOCK_N"/>
    <property type="match status" value="1"/>
</dbReference>
<organism evidence="12 13">
    <name type="scientific">Bombus impatiens</name>
    <name type="common">Bumblebee</name>
    <dbReference type="NCBI Taxonomy" id="132113"/>
    <lineage>
        <taxon>Eukaryota</taxon>
        <taxon>Metazoa</taxon>
        <taxon>Ecdysozoa</taxon>
        <taxon>Arthropoda</taxon>
        <taxon>Hexapoda</taxon>
        <taxon>Insecta</taxon>
        <taxon>Pterygota</taxon>
        <taxon>Neoptera</taxon>
        <taxon>Endopterygota</taxon>
        <taxon>Hymenoptera</taxon>
        <taxon>Apocrita</taxon>
        <taxon>Aculeata</taxon>
        <taxon>Apoidea</taxon>
        <taxon>Anthophila</taxon>
        <taxon>Apidae</taxon>
        <taxon>Bombus</taxon>
        <taxon>Pyrobombus</taxon>
    </lineage>
</organism>
<evidence type="ECO:0000259" key="9">
    <source>
        <dbReference type="PROSITE" id="PS50002"/>
    </source>
</evidence>
<dbReference type="PANTHER" id="PTHR45653">
    <property type="entry name" value="DEDICATOR OF CYTOKINESIS"/>
    <property type="match status" value="1"/>
</dbReference>
<dbReference type="Pfam" id="PF20422">
    <property type="entry name" value="DHR-2_Lobe_B"/>
    <property type="match status" value="1"/>
</dbReference>
<name>A0A6P8LB57_BOMIM</name>
<evidence type="ECO:0000256" key="7">
    <source>
        <dbReference type="PROSITE-ProRule" id="PRU00983"/>
    </source>
</evidence>
<dbReference type="InterPro" id="IPR032376">
    <property type="entry name" value="DOCK_N"/>
</dbReference>
<feature type="region of interest" description="Disordered" evidence="8">
    <location>
        <begin position="1779"/>
        <end position="1824"/>
    </location>
</feature>
<dbReference type="Gene3D" id="1.20.1270.350">
    <property type="entry name" value="Dedicator of cytokinesis N-terminal subdomain"/>
    <property type="match status" value="1"/>
</dbReference>
<evidence type="ECO:0000256" key="2">
    <source>
        <dbReference type="ARBA" id="ARBA00022443"/>
    </source>
</evidence>
<dbReference type="GO" id="GO:0007264">
    <property type="term" value="P:small GTPase-mediated signal transduction"/>
    <property type="evidence" value="ECO:0007669"/>
    <property type="project" value="InterPro"/>
</dbReference>
<feature type="compositionally biased region" description="Basic and acidic residues" evidence="8">
    <location>
        <begin position="1858"/>
        <end position="1869"/>
    </location>
</feature>
<dbReference type="InterPro" id="IPR043161">
    <property type="entry name" value="DOCK_C_lobe_A"/>
</dbReference>
<proteinExistence type="inferred from homology"/>
<feature type="compositionally biased region" description="Polar residues" evidence="8">
    <location>
        <begin position="1718"/>
        <end position="1729"/>
    </location>
</feature>
<evidence type="ECO:0000313" key="13">
    <source>
        <dbReference type="RefSeq" id="XP_033179088.1"/>
    </source>
</evidence>
<dbReference type="InterPro" id="IPR001452">
    <property type="entry name" value="SH3_domain"/>
</dbReference>
<dbReference type="InterPro" id="IPR016024">
    <property type="entry name" value="ARM-type_fold"/>
</dbReference>
<dbReference type="InterPro" id="IPR046770">
    <property type="entry name" value="DOCKER_Lobe_B"/>
</dbReference>
<keyword evidence="2 6" id="KW-0728">SH3 domain</keyword>
<dbReference type="SUPFAM" id="SSF48371">
    <property type="entry name" value="ARM repeat"/>
    <property type="match status" value="1"/>
</dbReference>
<dbReference type="InterPro" id="IPR027357">
    <property type="entry name" value="DOCKER_dom"/>
</dbReference>
<evidence type="ECO:0000259" key="10">
    <source>
        <dbReference type="PROSITE" id="PS51650"/>
    </source>
</evidence>
<dbReference type="PROSITE" id="PS51650">
    <property type="entry name" value="C2_DOCK"/>
    <property type="match status" value="1"/>
</dbReference>
<dbReference type="PROSITE" id="PS50002">
    <property type="entry name" value="SH3"/>
    <property type="match status" value="1"/>
</dbReference>
<dbReference type="Pfam" id="PF20421">
    <property type="entry name" value="DHR-2_Lobe_C"/>
    <property type="match status" value="1"/>
</dbReference>
<dbReference type="Proteomes" id="UP000515180">
    <property type="component" value="Unplaced"/>
</dbReference>
<accession>A0A6P8LB57</accession>
<dbReference type="InterPro" id="IPR043162">
    <property type="entry name" value="DOCK_C_lobe_C"/>
</dbReference>
<evidence type="ECO:0000256" key="8">
    <source>
        <dbReference type="SAM" id="MobiDB-lite"/>
    </source>
</evidence>
<dbReference type="GO" id="GO:0005085">
    <property type="term" value="F:guanyl-nucleotide exchange factor activity"/>
    <property type="evidence" value="ECO:0007669"/>
    <property type="project" value="UniProtKB-KW"/>
</dbReference>
<keyword evidence="3" id="KW-0963">Cytoplasm</keyword>
<dbReference type="Gene3D" id="1.20.58.740">
    <property type="match status" value="1"/>
</dbReference>
<dbReference type="InterPro" id="IPR056372">
    <property type="entry name" value="TPR_DOCK"/>
</dbReference>
<dbReference type="CDD" id="cd11872">
    <property type="entry name" value="SH3_DOCK_AB"/>
    <property type="match status" value="1"/>
</dbReference>
<sequence>MTMAWKQVKEHLGVAIHNFVHGTPYAMQLTVGEMVQILEEYGDWYYGRSKFKGTCGIFPKSYIHILQQSVNMDCLIHEITNVLREWGHHWKHLYVIHSMHFRTMQQQILELIGYRSKILSGTLTVDELKDVKRLATARIDTGNQLLGMDMVVRDDQGNVLSPEETSTIQLYYHHETAAERIRKAANDTKHKPSKPQAPVYSHIFFISVRNFVCKMAEDVELLLTLYDGREMKTITENYVVSWSKEGLARDIDQLHNLRVLFTDLGSRDLTRDKVYLVCYVIRVGGMEAKDADHRRSSVAQTNQKVKNTENMRRPFGVAAMDITLYITGKLEGDSDHHHFIPFVQCCEKESLDGTLRRILSQKEINIQKSSNGNSGSSAGGQGLWASLKLLRGDPKQVRDENPHLVLGNVAIARKMGFPEVILPGDVRNDLYLTLISGEFNKGSKSTDKNVEVTVKVCNEFGVPIPGVMTLGGGASPIDEYHSVIYYHEDKPRWCETFKIAIPIEEFKQAHLKFTFKHRSSNEAKDKSEKPFALSYVKLMQRNGTTLQDIQHELLVYKLDQKKYEEIDISYLKLPSTRGELVELSLEKKPTLGTLTLSSKDSFLIATNICSTKLTQNVDLLGLLNWASHNTNLRESLIALMKVDGEEVVKFLQDVLDALFNILMSNSDSDVYDDMVFECLLYIIGLVSDRKYQHFQPVMDLYISESFSATLAYKKLISVLRKRIDNATNNDGQERDILLKTMKSLQYCMRFVVESRLLFTALNQDEEEFSQTLTELLRSIVELMRHETDSTLLVQGACLKYLPTTIPHLLRVYSGKQLSTILTDLLVTLPVGRLTKQKMMTVNDIVHSPLFLSAECRAILLPRITILVRDLLEAKEEGLSSTPGNSVAKVARLLGEKRHRLNQHRGYSEEVELCVKILSDILELTFRKDIGSTIQDVKEIMLTALRTIIQTVISMDRENPLVGNLVSVMLAIFRQMTQHHYEIYINHFGTKFDLLDFLMEILLVFKDLVSKSVFPGDWCEMIMLQNSIILKSLRYFSGTIRDYFFTDFEQQAWSNFFHCAIAFLTQPALQLETFTPSKRNRIVLRYNDMRRETAFEIRSMWFNLGQHKILFVPGLVGAILEMALIPETELRKATIPIFFDMMQCEFYSSRIVEGYGDTKRDPAHIKANFTEYENEMIAKLDILVEGGRGDEQFRLLWIQVMGNLCEKHSTMREQGLRFVDTVAKLMERLLQYRDIIHAESQEHRMLCIVNLLEFYSEINRKEMYIRYVNKLCELHLECDNYTEAAYSLKLHSQLLAWSDQPLPPLLRSHRYLACQTHRELKEALYNDMIEYFDKGKMWECALAVCKELVTQYEEETFDYLQLSVLLTRMAKFYDSIVKQLRPEPEYFRVAYYGRGHPAFLQNKVFIYRGKEYERLSDFCSRTLNQLPNAEQMNKLSPPTSEMLESNHQYVQINRVDPLMDEKRHRLSGKPITAEAVLSLFSFSHLRYHRVNDVQRFRFSRPAPKKDLTSTTANSGDKEMNTVTNNEFASLWLERTVLVTSHPLPGILRCFPVTSSETYLVSPLRNAIETMEATNTTLRDLILAHRADNNIPLNPLSMKLNGILDPAVMGGIDNYEKAFLNSEYRSAHPEESSDLLKLEGLIAEQIPLLSVGVQLHKARAPPELTPFHQRLEQCFTSIRNQVEAKYGKRTCDLQIESLTQPVMMRRHQSSRGENNRLSESHIMNSDCGTHSRVSSLTRSQVATFKSLASFNFNNSTPSSGTQNVSLSRNCSIRSHILSTASLQKALGSPSPGTNKKKDSKRRSSRKSDSVASTKSDQPTSQWYTTADVPQITSSPVTPLMCSFPTTPIFELRQELTPKRPLRSEVEKERRISNRLSGQSQHYLRNINNGMDSSSLGKGNRDSIGTTDSTASEDDPPPPLPMKTREADYCNLPEELPVQHCGTGSLNNFNRSLGQWSKNKLPTPTDDLDIQTKPPTPPPKPKRPPYSLNKLILSSDIDNFSQDPSVT</sequence>
<feature type="domain" description="SH3" evidence="9">
    <location>
        <begin position="8"/>
        <end position="68"/>
    </location>
</feature>
<dbReference type="Gene3D" id="2.60.40.150">
    <property type="entry name" value="C2 domain"/>
    <property type="match status" value="1"/>
</dbReference>
<dbReference type="SUPFAM" id="SSF50044">
    <property type="entry name" value="SH3-domain"/>
    <property type="match status" value="1"/>
</dbReference>
<dbReference type="RefSeq" id="XP_033179088.1">
    <property type="nucleotide sequence ID" value="XM_033323197.1"/>
</dbReference>
<keyword evidence="12" id="KW-1185">Reference proteome</keyword>
<dbReference type="GO" id="GO:0007520">
    <property type="term" value="P:myoblast fusion"/>
    <property type="evidence" value="ECO:0007669"/>
    <property type="project" value="TreeGrafter"/>
</dbReference>
<feature type="compositionally biased region" description="Polar residues" evidence="8">
    <location>
        <begin position="1950"/>
        <end position="1959"/>
    </location>
</feature>
<evidence type="ECO:0000313" key="12">
    <source>
        <dbReference type="Proteomes" id="UP000515180"/>
    </source>
</evidence>
<dbReference type="InterPro" id="IPR035892">
    <property type="entry name" value="C2_domain_sf"/>
</dbReference>
<keyword evidence="5" id="KW-0344">Guanine-nucleotide releasing factor</keyword>
<feature type="region of interest" description="Disordered" evidence="8">
    <location>
        <begin position="1858"/>
        <end position="1922"/>
    </location>
</feature>
<feature type="region of interest" description="Disordered" evidence="8">
    <location>
        <begin position="1702"/>
        <end position="1729"/>
    </location>
</feature>
<dbReference type="Pfam" id="PF23554">
    <property type="entry name" value="TPR_DOCK"/>
    <property type="match status" value="1"/>
</dbReference>
<dbReference type="Pfam" id="PF14429">
    <property type="entry name" value="DOCK-C2"/>
    <property type="match status" value="1"/>
</dbReference>
<evidence type="ECO:0000256" key="3">
    <source>
        <dbReference type="ARBA" id="ARBA00022490"/>
    </source>
</evidence>
<dbReference type="Pfam" id="PF06920">
    <property type="entry name" value="DHR-2_Lobe_A"/>
    <property type="match status" value="1"/>
</dbReference>
<evidence type="ECO:0000256" key="5">
    <source>
        <dbReference type="ARBA" id="ARBA00022658"/>
    </source>
</evidence>
<dbReference type="InterPro" id="IPR046769">
    <property type="entry name" value="DOCKER_Lobe_A"/>
</dbReference>
<protein>
    <submittedName>
        <fullName evidence="13">Dedicator of cytokinesis protein 1 isoform X1</fullName>
    </submittedName>
</protein>
<dbReference type="OrthoDB" id="18896at2759"/>
<reference evidence="13" key="1">
    <citation type="submission" date="2025-08" db="UniProtKB">
        <authorList>
            <consortium name="RefSeq"/>
        </authorList>
    </citation>
    <scope>IDENTIFICATION</scope>
</reference>
<dbReference type="GO" id="GO:0031267">
    <property type="term" value="F:small GTPase binding"/>
    <property type="evidence" value="ECO:0007669"/>
    <property type="project" value="TreeGrafter"/>
</dbReference>
<feature type="compositionally biased region" description="Polar residues" evidence="8">
    <location>
        <begin position="1808"/>
        <end position="1822"/>
    </location>
</feature>
<dbReference type="PROSITE" id="PS51651">
    <property type="entry name" value="DOCKER"/>
    <property type="match status" value="1"/>
</dbReference>
<evidence type="ECO:0000259" key="11">
    <source>
        <dbReference type="PROSITE" id="PS51651"/>
    </source>
</evidence>
<feature type="compositionally biased region" description="Polar residues" evidence="8">
    <location>
        <begin position="1993"/>
        <end position="2004"/>
    </location>
</feature>
<feature type="compositionally biased region" description="Polar residues" evidence="8">
    <location>
        <begin position="1871"/>
        <end position="1907"/>
    </location>
</feature>
<dbReference type="SMART" id="SM00326">
    <property type="entry name" value="SH3"/>
    <property type="match status" value="1"/>
</dbReference>
<dbReference type="GO" id="GO:0005737">
    <property type="term" value="C:cytoplasm"/>
    <property type="evidence" value="ECO:0007669"/>
    <property type="project" value="UniProtKB-SubCell"/>
</dbReference>
<comment type="subcellular location">
    <subcellularLocation>
        <location evidence="1">Cytoplasm</location>
    </subcellularLocation>
</comment>
<comment type="similarity">
    <text evidence="7">Belongs to the DOCK family.</text>
</comment>
<dbReference type="Gene3D" id="2.30.30.40">
    <property type="entry name" value="SH3 Domains"/>
    <property type="match status" value="1"/>
</dbReference>
<dbReference type="InterPro" id="IPR036028">
    <property type="entry name" value="SH3-like_dom_sf"/>
</dbReference>
<dbReference type="PANTHER" id="PTHR45653:SF10">
    <property type="entry name" value="MYOBLAST CITY, ISOFORM B"/>
    <property type="match status" value="1"/>
</dbReference>
<dbReference type="InterPro" id="IPR027007">
    <property type="entry name" value="C2_DOCK-type_domain"/>
</dbReference>
<dbReference type="InterPro" id="IPR042455">
    <property type="entry name" value="DOCK_N_sub1"/>
</dbReference>
<gene>
    <name evidence="13" type="primary">LOC100743156</name>
</gene>
<dbReference type="CDD" id="cd11697">
    <property type="entry name" value="DHR2_DOCK_A"/>
    <property type="match status" value="1"/>
</dbReference>
<dbReference type="GO" id="GO:0005886">
    <property type="term" value="C:plasma membrane"/>
    <property type="evidence" value="ECO:0007669"/>
    <property type="project" value="TreeGrafter"/>
</dbReference>
<dbReference type="CTD" id="42817"/>
<dbReference type="GO" id="GO:0016477">
    <property type="term" value="P:cell migration"/>
    <property type="evidence" value="ECO:0007669"/>
    <property type="project" value="TreeGrafter"/>
</dbReference>
<dbReference type="Gene3D" id="1.25.40.410">
    <property type="match status" value="1"/>
</dbReference>
<dbReference type="InterPro" id="IPR026791">
    <property type="entry name" value="DOCK"/>
</dbReference>
<feature type="region of interest" description="Disordered" evidence="8">
    <location>
        <begin position="1950"/>
        <end position="2004"/>
    </location>
</feature>
<feature type="domain" description="DOCKER" evidence="11">
    <location>
        <begin position="1254"/>
        <end position="1689"/>
    </location>
</feature>
<dbReference type="GeneID" id="100743156"/>
<dbReference type="FunFam" id="1.20.58.740:FF:000004">
    <property type="entry name" value="Dedicator of cytokinesis protein 1"/>
    <property type="match status" value="1"/>
</dbReference>
<dbReference type="InterPro" id="IPR047026">
    <property type="entry name" value="DOCK1_C2"/>
</dbReference>
<evidence type="ECO:0000256" key="4">
    <source>
        <dbReference type="ARBA" id="ARBA00022553"/>
    </source>
</evidence>
<evidence type="ECO:0000256" key="6">
    <source>
        <dbReference type="PROSITE-ProRule" id="PRU00192"/>
    </source>
</evidence>
<dbReference type="CDD" id="cd08694">
    <property type="entry name" value="C2_Dock-A"/>
    <property type="match status" value="1"/>
</dbReference>
<dbReference type="Pfam" id="PF07653">
    <property type="entry name" value="SH3_2"/>
    <property type="match status" value="1"/>
</dbReference>
<dbReference type="InterPro" id="IPR046773">
    <property type="entry name" value="DOCKER_Lobe_C"/>
</dbReference>